<dbReference type="CDD" id="cd00077">
    <property type="entry name" value="HDc"/>
    <property type="match status" value="1"/>
</dbReference>
<dbReference type="Proteomes" id="UP000230750">
    <property type="component" value="Unassembled WGS sequence"/>
</dbReference>
<feature type="non-terminal residue" evidence="3">
    <location>
        <position position="126"/>
    </location>
</feature>
<comment type="similarity">
    <text evidence="1">Belongs to the SAMHD1 family.</text>
</comment>
<dbReference type="AlphaFoldDB" id="A0A2G8K1X4"/>
<dbReference type="InterPro" id="IPR006674">
    <property type="entry name" value="HD_domain"/>
</dbReference>
<accession>A0A2G8K1X4</accession>
<evidence type="ECO:0000256" key="1">
    <source>
        <dbReference type="ARBA" id="ARBA00005776"/>
    </source>
</evidence>
<protein>
    <submittedName>
        <fullName evidence="3">Putative deoxynucleoside triphosphate triphosphohydrolase SAMHD1-like</fullName>
    </submittedName>
</protein>
<organism evidence="3 4">
    <name type="scientific">Stichopus japonicus</name>
    <name type="common">Sea cucumber</name>
    <dbReference type="NCBI Taxonomy" id="307972"/>
    <lineage>
        <taxon>Eukaryota</taxon>
        <taxon>Metazoa</taxon>
        <taxon>Echinodermata</taxon>
        <taxon>Eleutherozoa</taxon>
        <taxon>Echinozoa</taxon>
        <taxon>Holothuroidea</taxon>
        <taxon>Aspidochirotacea</taxon>
        <taxon>Aspidochirotida</taxon>
        <taxon>Stichopodidae</taxon>
        <taxon>Apostichopus</taxon>
    </lineage>
</organism>
<dbReference type="EMBL" id="MRZV01000969">
    <property type="protein sequence ID" value="PIK41994.1"/>
    <property type="molecule type" value="Genomic_DNA"/>
</dbReference>
<dbReference type="GO" id="GO:0008832">
    <property type="term" value="F:dGTPase activity"/>
    <property type="evidence" value="ECO:0007669"/>
    <property type="project" value="TreeGrafter"/>
</dbReference>
<dbReference type="OrthoDB" id="9991235at2759"/>
<sequence>MDRHFKYDLNSTIRDVSSAIADCVITHPPHSTYTVFNDSVHGHIEIHPLLVSIIDTPEFQRLRFIKQMGMCYFVYPGASHNRFEHSLGVSYLAGELARSLQSKQKNLKITKEDILCVEIAGLCHDL</sequence>
<evidence type="ECO:0000313" key="4">
    <source>
        <dbReference type="Proteomes" id="UP000230750"/>
    </source>
</evidence>
<keyword evidence="3" id="KW-0378">Hydrolase</keyword>
<dbReference type="InterPro" id="IPR003607">
    <property type="entry name" value="HD/PDEase_dom"/>
</dbReference>
<feature type="domain" description="HD" evidence="2">
    <location>
        <begin position="82"/>
        <end position="126"/>
    </location>
</feature>
<dbReference type="GO" id="GO:0005634">
    <property type="term" value="C:nucleus"/>
    <property type="evidence" value="ECO:0007669"/>
    <property type="project" value="TreeGrafter"/>
</dbReference>
<evidence type="ECO:0000259" key="2">
    <source>
        <dbReference type="PROSITE" id="PS51831"/>
    </source>
</evidence>
<keyword evidence="4" id="KW-1185">Reference proteome</keyword>
<dbReference type="PANTHER" id="PTHR11373:SF4">
    <property type="entry name" value="DEOXYNUCLEOSIDE TRIPHOSPHATE TRIPHOSPHOHYDROLASE SAMHD1"/>
    <property type="match status" value="1"/>
</dbReference>
<name>A0A2G8K1X4_STIJA</name>
<dbReference type="InterPro" id="IPR050135">
    <property type="entry name" value="dGTPase-like"/>
</dbReference>
<dbReference type="SUPFAM" id="SSF109604">
    <property type="entry name" value="HD-domain/PDEase-like"/>
    <property type="match status" value="1"/>
</dbReference>
<evidence type="ECO:0000313" key="3">
    <source>
        <dbReference type="EMBL" id="PIK41994.1"/>
    </source>
</evidence>
<dbReference type="PROSITE" id="PS51831">
    <property type="entry name" value="HD"/>
    <property type="match status" value="1"/>
</dbReference>
<dbReference type="STRING" id="307972.A0A2G8K1X4"/>
<dbReference type="Pfam" id="PF01966">
    <property type="entry name" value="HD"/>
    <property type="match status" value="1"/>
</dbReference>
<dbReference type="PANTHER" id="PTHR11373">
    <property type="entry name" value="DEOXYNUCLEOSIDE TRIPHOSPHATE TRIPHOSPHOHYDROLASE"/>
    <property type="match status" value="1"/>
</dbReference>
<dbReference type="GO" id="GO:0006203">
    <property type="term" value="P:dGTP catabolic process"/>
    <property type="evidence" value="ECO:0007669"/>
    <property type="project" value="TreeGrafter"/>
</dbReference>
<comment type="caution">
    <text evidence="3">The sequence shown here is derived from an EMBL/GenBank/DDBJ whole genome shotgun (WGS) entry which is preliminary data.</text>
</comment>
<reference evidence="3 4" key="1">
    <citation type="journal article" date="2017" name="PLoS Biol.">
        <title>The sea cucumber genome provides insights into morphological evolution and visceral regeneration.</title>
        <authorList>
            <person name="Zhang X."/>
            <person name="Sun L."/>
            <person name="Yuan J."/>
            <person name="Sun Y."/>
            <person name="Gao Y."/>
            <person name="Zhang L."/>
            <person name="Li S."/>
            <person name="Dai H."/>
            <person name="Hamel J.F."/>
            <person name="Liu C."/>
            <person name="Yu Y."/>
            <person name="Liu S."/>
            <person name="Lin W."/>
            <person name="Guo K."/>
            <person name="Jin S."/>
            <person name="Xu P."/>
            <person name="Storey K.B."/>
            <person name="Huan P."/>
            <person name="Zhang T."/>
            <person name="Zhou Y."/>
            <person name="Zhang J."/>
            <person name="Lin C."/>
            <person name="Li X."/>
            <person name="Xing L."/>
            <person name="Huo D."/>
            <person name="Sun M."/>
            <person name="Wang L."/>
            <person name="Mercier A."/>
            <person name="Li F."/>
            <person name="Yang H."/>
            <person name="Xiang J."/>
        </authorList>
    </citation>
    <scope>NUCLEOTIDE SEQUENCE [LARGE SCALE GENOMIC DNA]</scope>
    <source>
        <strain evidence="3">Shaxun</strain>
        <tissue evidence="3">Muscle</tissue>
    </source>
</reference>
<proteinExistence type="inferred from homology"/>
<dbReference type="Gene3D" id="1.10.3210.10">
    <property type="entry name" value="Hypothetical protein af1432"/>
    <property type="match status" value="1"/>
</dbReference>
<gene>
    <name evidence="3" type="ORF">BSL78_21146</name>
</gene>